<keyword evidence="9" id="KW-0238">DNA-binding</keyword>
<evidence type="ECO:0000256" key="12">
    <source>
        <dbReference type="ARBA" id="ARBA00031697"/>
    </source>
</evidence>
<evidence type="ECO:0000256" key="6">
    <source>
        <dbReference type="ARBA" id="ARBA00022636"/>
    </source>
</evidence>
<evidence type="ECO:0000313" key="16">
    <source>
        <dbReference type="Proteomes" id="UP001605261"/>
    </source>
</evidence>
<dbReference type="CDD" id="cd00092">
    <property type="entry name" value="HTH_CRP"/>
    <property type="match status" value="1"/>
</dbReference>
<evidence type="ECO:0000256" key="7">
    <source>
        <dbReference type="ARBA" id="ARBA00023015"/>
    </source>
</evidence>
<dbReference type="PRINTS" id="PR00034">
    <property type="entry name" value="HTHCRP"/>
</dbReference>
<name>A0ABW7CXK6_9GAMM</name>
<sequence>MARSVVTPSARCWECDACPLGPACFSGAVGADLLGELDALIEHAAPAHAGSFLFHQGDPFRCISVVRLGTVKTYAVDRAGREQILGFHMPGDVIGFSAIDEGRYPCNAVALDTVTVCRLPFQRALDLTTRMPALQARLFGMMSREIARAARLSCSTNADERLAAFLIGMADRMGARGYSSTHWQLTMSRMDIASYLRLAPETLSRLLRRFQAEGLVMVDGREVEVRGRERLQALATADHAPCLVPATIRAA</sequence>
<comment type="subunit">
    <text evidence="2">Homodimer.</text>
</comment>
<dbReference type="Pfam" id="PF00027">
    <property type="entry name" value="cNMP_binding"/>
    <property type="match status" value="1"/>
</dbReference>
<organism evidence="15 16">
    <name type="scientific">Stenotrophomonas nematodicola</name>
    <dbReference type="NCBI Taxonomy" id="2656746"/>
    <lineage>
        <taxon>Bacteria</taxon>
        <taxon>Pseudomonadati</taxon>
        <taxon>Pseudomonadota</taxon>
        <taxon>Gammaproteobacteria</taxon>
        <taxon>Lysobacterales</taxon>
        <taxon>Lysobacteraceae</taxon>
        <taxon>Stenotrophomonas</taxon>
    </lineage>
</organism>
<evidence type="ECO:0000256" key="4">
    <source>
        <dbReference type="ARBA" id="ARBA00022491"/>
    </source>
</evidence>
<evidence type="ECO:0000313" key="15">
    <source>
        <dbReference type="EMBL" id="MFG6109615.1"/>
    </source>
</evidence>
<evidence type="ECO:0000256" key="2">
    <source>
        <dbReference type="ARBA" id="ARBA00011738"/>
    </source>
</evidence>
<evidence type="ECO:0000256" key="8">
    <source>
        <dbReference type="ARBA" id="ARBA00023026"/>
    </source>
</evidence>
<evidence type="ECO:0000259" key="13">
    <source>
        <dbReference type="PROSITE" id="PS50042"/>
    </source>
</evidence>
<keyword evidence="8" id="KW-0843">Virulence</keyword>
<accession>A0ABW7CXK6</accession>
<evidence type="ECO:0000256" key="5">
    <source>
        <dbReference type="ARBA" id="ARBA00022533"/>
    </source>
</evidence>
<dbReference type="Pfam" id="PF13545">
    <property type="entry name" value="HTH_Crp_2"/>
    <property type="match status" value="1"/>
</dbReference>
<dbReference type="PROSITE" id="PS51063">
    <property type="entry name" value="HTH_CRP_2"/>
    <property type="match status" value="1"/>
</dbReference>
<dbReference type="PROSITE" id="PS50042">
    <property type="entry name" value="CNMP_BINDING_3"/>
    <property type="match status" value="1"/>
</dbReference>
<keyword evidence="5" id="KW-0021">Allosteric enzyme</keyword>
<gene>
    <name evidence="15" type="ORF">ACEU0G_003630</name>
</gene>
<protein>
    <recommendedName>
        <fullName evidence="3">CRP-like protein Clp</fullName>
    </recommendedName>
    <alternativeName>
        <fullName evidence="12">Catabolite activation-like protein</fullName>
    </alternativeName>
</protein>
<dbReference type="InterPro" id="IPR012318">
    <property type="entry name" value="HTH_CRP"/>
</dbReference>
<dbReference type="CDD" id="cd00038">
    <property type="entry name" value="CAP_ED"/>
    <property type="match status" value="1"/>
</dbReference>
<dbReference type="InterPro" id="IPR018490">
    <property type="entry name" value="cNMP-bd_dom_sf"/>
</dbReference>
<feature type="domain" description="HTH crp-type" evidence="14">
    <location>
        <begin position="156"/>
        <end position="229"/>
    </location>
</feature>
<dbReference type="PANTHER" id="PTHR24567">
    <property type="entry name" value="CRP FAMILY TRANSCRIPTIONAL REGULATORY PROTEIN"/>
    <property type="match status" value="1"/>
</dbReference>
<dbReference type="RefSeq" id="WP_394163352.1">
    <property type="nucleotide sequence ID" value="NZ_JBHGCJ010000007.1"/>
</dbReference>
<proteinExistence type="predicted"/>
<dbReference type="SMART" id="SM00419">
    <property type="entry name" value="HTH_CRP"/>
    <property type="match status" value="1"/>
</dbReference>
<evidence type="ECO:0000256" key="9">
    <source>
        <dbReference type="ARBA" id="ARBA00023125"/>
    </source>
</evidence>
<dbReference type="Gene3D" id="2.60.120.10">
    <property type="entry name" value="Jelly Rolls"/>
    <property type="match status" value="1"/>
</dbReference>
<dbReference type="PANTHER" id="PTHR24567:SF75">
    <property type="entry name" value="FUMARATE AND NITRATE REDUCTION REGULATORY PROTEIN"/>
    <property type="match status" value="1"/>
</dbReference>
<dbReference type="InterPro" id="IPR050397">
    <property type="entry name" value="Env_Response_Regulators"/>
</dbReference>
<dbReference type="SUPFAM" id="SSF46785">
    <property type="entry name" value="Winged helix' DNA-binding domain"/>
    <property type="match status" value="1"/>
</dbReference>
<evidence type="ECO:0000256" key="10">
    <source>
        <dbReference type="ARBA" id="ARBA00023159"/>
    </source>
</evidence>
<keyword evidence="16" id="KW-1185">Reference proteome</keyword>
<dbReference type="SMART" id="SM00100">
    <property type="entry name" value="cNMP"/>
    <property type="match status" value="1"/>
</dbReference>
<dbReference type="InterPro" id="IPR036388">
    <property type="entry name" value="WH-like_DNA-bd_sf"/>
</dbReference>
<feature type="domain" description="Cyclic nucleotide-binding" evidence="13">
    <location>
        <begin position="37"/>
        <end position="99"/>
    </location>
</feature>
<dbReference type="Gene3D" id="1.10.10.10">
    <property type="entry name" value="Winged helix-like DNA-binding domain superfamily/Winged helix DNA-binding domain"/>
    <property type="match status" value="1"/>
</dbReference>
<dbReference type="InterPro" id="IPR014710">
    <property type="entry name" value="RmlC-like_jellyroll"/>
</dbReference>
<evidence type="ECO:0000256" key="1">
    <source>
        <dbReference type="ARBA" id="ARBA00004496"/>
    </source>
</evidence>
<reference evidence="15 16" key="1">
    <citation type="submission" date="2024-09" db="EMBL/GenBank/DDBJ databases">
        <authorList>
            <consortium name="All-Russian atlas of soil microorganisms"/>
            <consortium name="as a basis for the search for new antimicrobial producers and enzymes with unique properties"/>
            <person name="Sokolova E.A."/>
            <person name="Voronina E.N."/>
        </authorList>
    </citation>
    <scope>NUCLEOTIDE SEQUENCE [LARGE SCALE GENOMIC DNA]</scope>
    <source>
        <strain evidence="15 16">AF-22b-331.1</strain>
    </source>
</reference>
<keyword evidence="11" id="KW-0804">Transcription</keyword>
<evidence type="ECO:0000259" key="14">
    <source>
        <dbReference type="PROSITE" id="PS51063"/>
    </source>
</evidence>
<dbReference type="EMBL" id="JBHGCJ010000007">
    <property type="protein sequence ID" value="MFG6109615.1"/>
    <property type="molecule type" value="Genomic_DNA"/>
</dbReference>
<comment type="subcellular location">
    <subcellularLocation>
        <location evidence="1">Cytoplasm</location>
    </subcellularLocation>
</comment>
<keyword evidence="10" id="KW-0010">Activator</keyword>
<dbReference type="InterPro" id="IPR000595">
    <property type="entry name" value="cNMP-bd_dom"/>
</dbReference>
<keyword evidence="4" id="KW-0678">Repressor</keyword>
<dbReference type="Proteomes" id="UP001605261">
    <property type="component" value="Unassembled WGS sequence"/>
</dbReference>
<keyword evidence="6" id="KW-0973">c-di-GMP</keyword>
<dbReference type="SUPFAM" id="SSF51206">
    <property type="entry name" value="cAMP-binding domain-like"/>
    <property type="match status" value="1"/>
</dbReference>
<keyword evidence="7" id="KW-0805">Transcription regulation</keyword>
<dbReference type="InterPro" id="IPR036390">
    <property type="entry name" value="WH_DNA-bd_sf"/>
</dbReference>
<evidence type="ECO:0000256" key="11">
    <source>
        <dbReference type="ARBA" id="ARBA00023163"/>
    </source>
</evidence>
<evidence type="ECO:0000256" key="3">
    <source>
        <dbReference type="ARBA" id="ARBA00020769"/>
    </source>
</evidence>
<comment type="caution">
    <text evidence="15">The sequence shown here is derived from an EMBL/GenBank/DDBJ whole genome shotgun (WGS) entry which is preliminary data.</text>
</comment>